<dbReference type="InterPro" id="IPR000159">
    <property type="entry name" value="RA_dom"/>
</dbReference>
<dbReference type="CDD" id="cd01259">
    <property type="entry name" value="PH_APBB1IP"/>
    <property type="match status" value="1"/>
</dbReference>
<dbReference type="EMBL" id="JAVRJZ010000018">
    <property type="protein sequence ID" value="KAK2708856.1"/>
    <property type="molecule type" value="Genomic_DNA"/>
</dbReference>
<dbReference type="InterPro" id="IPR036860">
    <property type="entry name" value="SH2_dom_sf"/>
</dbReference>
<evidence type="ECO:0000313" key="6">
    <source>
        <dbReference type="EMBL" id="KAK2708856.1"/>
    </source>
</evidence>
<dbReference type="PANTHER" id="PTHR11243">
    <property type="entry name" value="GROWTH FACTOR RECEPTOR-BOUND PROTEIN"/>
    <property type="match status" value="1"/>
</dbReference>
<organism evidence="6 7">
    <name type="scientific">Artemia franciscana</name>
    <name type="common">Brine shrimp</name>
    <name type="synonym">Artemia sanfranciscana</name>
    <dbReference type="NCBI Taxonomy" id="6661"/>
    <lineage>
        <taxon>Eukaryota</taxon>
        <taxon>Metazoa</taxon>
        <taxon>Ecdysozoa</taxon>
        <taxon>Arthropoda</taxon>
        <taxon>Crustacea</taxon>
        <taxon>Branchiopoda</taxon>
        <taxon>Anostraca</taxon>
        <taxon>Artemiidae</taxon>
        <taxon>Artemia</taxon>
    </lineage>
</organism>
<name>A0AA88HNE0_ARTSF</name>
<evidence type="ECO:0008006" key="8">
    <source>
        <dbReference type="Google" id="ProtNLM"/>
    </source>
</evidence>
<dbReference type="InterPro" id="IPR029071">
    <property type="entry name" value="Ubiquitin-like_domsf"/>
</dbReference>
<dbReference type="InterPro" id="IPR039664">
    <property type="entry name" value="GRB/APBB1IP"/>
</dbReference>
<dbReference type="InterPro" id="IPR000980">
    <property type="entry name" value="SH2"/>
</dbReference>
<dbReference type="SUPFAM" id="SSF50729">
    <property type="entry name" value="PH domain-like"/>
    <property type="match status" value="1"/>
</dbReference>
<keyword evidence="7" id="KW-1185">Reference proteome</keyword>
<reference evidence="6" key="1">
    <citation type="submission" date="2023-07" db="EMBL/GenBank/DDBJ databases">
        <title>Chromosome-level genome assembly of Artemia franciscana.</title>
        <authorList>
            <person name="Jo E."/>
        </authorList>
    </citation>
    <scope>NUCLEOTIDE SEQUENCE</scope>
    <source>
        <tissue evidence="6">Whole body</tissue>
    </source>
</reference>
<feature type="region of interest" description="Disordered" evidence="3">
    <location>
        <begin position="383"/>
        <end position="405"/>
    </location>
</feature>
<dbReference type="Pfam" id="PF21989">
    <property type="entry name" value="RA_2"/>
    <property type="match status" value="1"/>
</dbReference>
<dbReference type="Pfam" id="PF00017">
    <property type="entry name" value="SH2"/>
    <property type="match status" value="1"/>
</dbReference>
<dbReference type="InterPro" id="IPR039665">
    <property type="entry name" value="PH_APBB1IP"/>
</dbReference>
<dbReference type="PROSITE" id="PS50200">
    <property type="entry name" value="RA"/>
    <property type="match status" value="1"/>
</dbReference>
<dbReference type="Gene3D" id="3.30.505.10">
    <property type="entry name" value="SH2 domain"/>
    <property type="match status" value="1"/>
</dbReference>
<dbReference type="SUPFAM" id="SSF54236">
    <property type="entry name" value="Ubiquitin-like"/>
    <property type="match status" value="1"/>
</dbReference>
<proteinExistence type="predicted"/>
<dbReference type="PROSITE" id="PS50001">
    <property type="entry name" value="SH2"/>
    <property type="match status" value="1"/>
</dbReference>
<feature type="domain" description="SH2" evidence="4">
    <location>
        <begin position="500"/>
        <end position="598"/>
    </location>
</feature>
<evidence type="ECO:0000256" key="1">
    <source>
        <dbReference type="ARBA" id="ARBA00022999"/>
    </source>
</evidence>
<dbReference type="InterPro" id="IPR011993">
    <property type="entry name" value="PH-like_dom_sf"/>
</dbReference>
<dbReference type="SUPFAM" id="SSF55550">
    <property type="entry name" value="SH2 domain"/>
    <property type="match status" value="1"/>
</dbReference>
<evidence type="ECO:0000259" key="4">
    <source>
        <dbReference type="PROSITE" id="PS50001"/>
    </source>
</evidence>
<gene>
    <name evidence="6" type="ORF">QYM36_014473</name>
</gene>
<evidence type="ECO:0000256" key="3">
    <source>
        <dbReference type="SAM" id="MobiDB-lite"/>
    </source>
</evidence>
<accession>A0AA88HNE0</accession>
<dbReference type="GO" id="GO:0007165">
    <property type="term" value="P:signal transduction"/>
    <property type="evidence" value="ECO:0007669"/>
    <property type="project" value="InterPro"/>
</dbReference>
<feature type="compositionally biased region" description="Low complexity" evidence="3">
    <location>
        <begin position="394"/>
        <end position="405"/>
    </location>
</feature>
<dbReference type="Gene3D" id="3.10.20.90">
    <property type="entry name" value="Phosphatidylinositol 3-kinase Catalytic Subunit, Chain A, domain 1"/>
    <property type="match status" value="1"/>
</dbReference>
<dbReference type="PRINTS" id="PR00401">
    <property type="entry name" value="SH2DOMAIN"/>
</dbReference>
<feature type="domain" description="Ras-associating" evidence="5">
    <location>
        <begin position="114"/>
        <end position="203"/>
    </location>
</feature>
<keyword evidence="1 2" id="KW-0727">SH2 domain</keyword>
<sequence length="616" mass="70112">MTKGKLDKREKSLYRRIAVWVSSRLRGSGRRVGDKLLVRVPSVHVTIMRSCSCLSISKETVVYDRQSLMDNSSDHVGLANSFPKTSLNIPNVSRFGGSYRSIFDSDSDNELFDKEVELAFHNDDGSMTNCIVEPNLCSGDLCQLLAVKNHVAKDGAWSIIESWQNFGIERTIEDHEIILDVHNELEKKEPVPGHHFIFRKDFRKYEFFASPLQFFPTEMVDLGDSDEILTESTVLAKVYALQNMLNNTDEVPQVFGHLWVKEPQKQVWRKAFFLLQKNKLLFSYKVQTVARFYRRKSKETLIKTDSSDVGDLEEFADMTQCDLYTTTNAKNHFKAPTEYGVVLRTTGFGPVESRMRCLACDSERVRLCWLTAMRVSKYGKRLKDNYRQHKQRQSETSSTYSNRSSSFDTLLSSHLSPSESIRWRVPMDFTGRPGRIVEDEQVAPHVAAAEGHNWKRRLLGSKCLLGQSAPTSSTPRSPKVFGIGQATTGLEAGIHMTQPWFHSGMSREEAAHLLTTSGLVDGAFVVRESRSKAGIYVLSYLYRGRVHHAQITQVMDQTRNTSCFSLDGGKTKFYDLLQLVEFYQLNSLSLPTQLTHYVMRPSTKPFMTMRSLASSF</sequence>
<comment type="caution">
    <text evidence="6">The sequence shown here is derived from an EMBL/GenBank/DDBJ whole genome shotgun (WGS) entry which is preliminary data.</text>
</comment>
<dbReference type="Proteomes" id="UP001187531">
    <property type="component" value="Unassembled WGS sequence"/>
</dbReference>
<evidence type="ECO:0000256" key="2">
    <source>
        <dbReference type="PROSITE-ProRule" id="PRU00191"/>
    </source>
</evidence>
<protein>
    <recommendedName>
        <fullName evidence="8">Growth factor receptor-bound protein 14</fullName>
    </recommendedName>
</protein>
<evidence type="ECO:0000259" key="5">
    <source>
        <dbReference type="PROSITE" id="PS50200"/>
    </source>
</evidence>
<dbReference type="AlphaFoldDB" id="A0AA88HNE0"/>
<dbReference type="SMART" id="SM00252">
    <property type="entry name" value="SH2"/>
    <property type="match status" value="1"/>
</dbReference>
<dbReference type="PANTHER" id="PTHR11243:SF38">
    <property type="entry name" value="GROWTH FACTOR RECEPTOR-BOUND PROTEIN 14-LIKE ISOFORM X1"/>
    <property type="match status" value="1"/>
</dbReference>
<evidence type="ECO:0000313" key="7">
    <source>
        <dbReference type="Proteomes" id="UP001187531"/>
    </source>
</evidence>
<dbReference type="Gene3D" id="2.30.29.30">
    <property type="entry name" value="Pleckstrin-homology domain (PH domain)/Phosphotyrosine-binding domain (PTB)"/>
    <property type="match status" value="1"/>
</dbReference>